<protein>
    <submittedName>
        <fullName evidence="7">Cytochrome C oxidase subunit IV family protein</fullName>
    </submittedName>
</protein>
<proteinExistence type="predicted"/>
<dbReference type="AlphaFoldDB" id="A0A931I8B9"/>
<evidence type="ECO:0000256" key="5">
    <source>
        <dbReference type="ARBA" id="ARBA00023136"/>
    </source>
</evidence>
<evidence type="ECO:0000256" key="6">
    <source>
        <dbReference type="SAM" id="Phobius"/>
    </source>
</evidence>
<keyword evidence="4 6" id="KW-1133">Transmembrane helix</keyword>
<dbReference type="Pfam" id="PF03626">
    <property type="entry name" value="COX4_pro"/>
    <property type="match status" value="1"/>
</dbReference>
<name>A0A931I8B9_9NOCA</name>
<keyword evidence="3 6" id="KW-0812">Transmembrane</keyword>
<comment type="subcellular location">
    <subcellularLocation>
        <location evidence="1">Cell membrane</location>
        <topology evidence="1">Multi-pass membrane protein</topology>
    </subcellularLocation>
</comment>
<evidence type="ECO:0000256" key="2">
    <source>
        <dbReference type="ARBA" id="ARBA00022475"/>
    </source>
</evidence>
<feature type="transmembrane region" description="Helical" evidence="6">
    <location>
        <begin position="59"/>
        <end position="78"/>
    </location>
</feature>
<sequence length="79" mass="8304">MTAVWTVLVAATCVSWVLGATHRAGAVSAIALLAVAFVKVRLIGLHFMEIRGAPMALRVVFEIYVVAVPTALSVLVLTA</sequence>
<evidence type="ECO:0000256" key="3">
    <source>
        <dbReference type="ARBA" id="ARBA00022692"/>
    </source>
</evidence>
<dbReference type="InterPro" id="IPR005171">
    <property type="entry name" value="Cyt_c_oxidase_su4_prok"/>
</dbReference>
<reference evidence="7" key="1">
    <citation type="submission" date="2020-11" db="EMBL/GenBank/DDBJ databases">
        <title>Nocardia NEAU-351.nov., a novel actinomycete isolated from the cow dung.</title>
        <authorList>
            <person name="Zhang X."/>
        </authorList>
    </citation>
    <scope>NUCLEOTIDE SEQUENCE</scope>
    <source>
        <strain evidence="7">NEAU-351</strain>
    </source>
</reference>
<dbReference type="Proteomes" id="UP000655751">
    <property type="component" value="Unassembled WGS sequence"/>
</dbReference>
<keyword evidence="8" id="KW-1185">Reference proteome</keyword>
<dbReference type="EMBL" id="JADMLG010000003">
    <property type="protein sequence ID" value="MBH0776714.1"/>
    <property type="molecule type" value="Genomic_DNA"/>
</dbReference>
<keyword evidence="5 6" id="KW-0472">Membrane</keyword>
<comment type="caution">
    <text evidence="7">The sequence shown here is derived from an EMBL/GenBank/DDBJ whole genome shotgun (WGS) entry which is preliminary data.</text>
</comment>
<dbReference type="GO" id="GO:0005886">
    <property type="term" value="C:plasma membrane"/>
    <property type="evidence" value="ECO:0007669"/>
    <property type="project" value="UniProtKB-SubCell"/>
</dbReference>
<evidence type="ECO:0000313" key="7">
    <source>
        <dbReference type="EMBL" id="MBH0776714.1"/>
    </source>
</evidence>
<keyword evidence="2" id="KW-1003">Cell membrane</keyword>
<feature type="transmembrane region" description="Helical" evidence="6">
    <location>
        <begin position="29"/>
        <end position="47"/>
    </location>
</feature>
<evidence type="ECO:0000256" key="4">
    <source>
        <dbReference type="ARBA" id="ARBA00022989"/>
    </source>
</evidence>
<gene>
    <name evidence="7" type="ORF">IT779_10505</name>
</gene>
<evidence type="ECO:0000256" key="1">
    <source>
        <dbReference type="ARBA" id="ARBA00004651"/>
    </source>
</evidence>
<accession>A0A931I8B9</accession>
<evidence type="ECO:0000313" key="8">
    <source>
        <dbReference type="Proteomes" id="UP000655751"/>
    </source>
</evidence>
<organism evidence="7 8">
    <name type="scientific">Nocardia bovistercoris</name>
    <dbReference type="NCBI Taxonomy" id="2785916"/>
    <lineage>
        <taxon>Bacteria</taxon>
        <taxon>Bacillati</taxon>
        <taxon>Actinomycetota</taxon>
        <taxon>Actinomycetes</taxon>
        <taxon>Mycobacteriales</taxon>
        <taxon>Nocardiaceae</taxon>
        <taxon>Nocardia</taxon>
    </lineage>
</organism>